<dbReference type="InterPro" id="IPR013083">
    <property type="entry name" value="Znf_RING/FYVE/PHD"/>
</dbReference>
<dbReference type="STRING" id="4097.A0A1S3ZGY0"/>
<reference evidence="15" key="1">
    <citation type="submission" date="2025-08" db="UniProtKB">
        <authorList>
            <consortium name="RefSeq"/>
        </authorList>
    </citation>
    <scope>IDENTIFICATION</scope>
</reference>
<evidence type="ECO:0000256" key="13">
    <source>
        <dbReference type="SAM" id="Phobius"/>
    </source>
</evidence>
<dbReference type="PROSITE" id="PS50089">
    <property type="entry name" value="ZF_RING_2"/>
    <property type="match status" value="1"/>
</dbReference>
<keyword evidence="3" id="KW-0808">Transferase</keyword>
<dbReference type="InterPro" id="IPR001841">
    <property type="entry name" value="Znf_RING"/>
</dbReference>
<evidence type="ECO:0000313" key="15">
    <source>
        <dbReference type="RefSeq" id="XP_016463705.1"/>
    </source>
</evidence>
<name>A0A1S3ZGY0_TOBAC</name>
<dbReference type="AlphaFoldDB" id="A0A1S3ZGY0"/>
<dbReference type="KEGG" id="nta:107786700"/>
<dbReference type="GO" id="GO:0016567">
    <property type="term" value="P:protein ubiquitination"/>
    <property type="evidence" value="ECO:0000318"/>
    <property type="project" value="GO_Central"/>
</dbReference>
<evidence type="ECO:0000256" key="7">
    <source>
        <dbReference type="ARBA" id="ARBA00022786"/>
    </source>
</evidence>
<accession>A0A1S3ZGY0</accession>
<evidence type="ECO:0000256" key="3">
    <source>
        <dbReference type="ARBA" id="ARBA00022679"/>
    </source>
</evidence>
<dbReference type="OrthoDB" id="8062037at2759"/>
<sequence>MYFDFDLLTTVTVAATTVFLICTIKLQWFRPDNHLPPPFAVEDGGYDGGRCCAVCLNDVIGGESCRKLPKCGHMFHVECVDAWLQCSWTCPLCRRQVTDQLPKQQGENTIFSYLIFRCKDFLLKIFSPFTEELMMVLIESRFKASKQQQIQLQQQMQLFKEAELGELVGKSSRAVAMDGGEVPEEGEDMEY</sequence>
<feature type="domain" description="RING-type" evidence="14">
    <location>
        <begin position="52"/>
        <end position="94"/>
    </location>
</feature>
<comment type="pathway">
    <text evidence="2">Protein modification; protein ubiquitination.</text>
</comment>
<dbReference type="PANTHER" id="PTHR45768">
    <property type="entry name" value="E3 UBIQUITIN-PROTEIN LIGASE RNF13-LIKE"/>
    <property type="match status" value="1"/>
</dbReference>
<evidence type="ECO:0000256" key="6">
    <source>
        <dbReference type="ARBA" id="ARBA00022771"/>
    </source>
</evidence>
<evidence type="ECO:0000256" key="5">
    <source>
        <dbReference type="ARBA" id="ARBA00022723"/>
    </source>
</evidence>
<evidence type="ECO:0000256" key="9">
    <source>
        <dbReference type="ARBA" id="ARBA00022989"/>
    </source>
</evidence>
<evidence type="ECO:0000256" key="12">
    <source>
        <dbReference type="PROSITE-ProRule" id="PRU00175"/>
    </source>
</evidence>
<comment type="subcellular location">
    <subcellularLocation>
        <location evidence="1">Membrane</location>
        <topology evidence="1">Single-pass membrane protein</topology>
    </subcellularLocation>
</comment>
<keyword evidence="8" id="KW-0862">Zinc</keyword>
<dbReference type="Pfam" id="PF13639">
    <property type="entry name" value="zf-RING_2"/>
    <property type="match status" value="1"/>
</dbReference>
<dbReference type="RefSeq" id="XP_016463705.1">
    <property type="nucleotide sequence ID" value="XM_016608219.1"/>
</dbReference>
<dbReference type="PANTHER" id="PTHR45768:SF61">
    <property type="entry name" value="RING-H2 FINGER PROTEIN ATL18"/>
    <property type="match status" value="1"/>
</dbReference>
<keyword evidence="6 12" id="KW-0863">Zinc-finger</keyword>
<proteinExistence type="inferred from homology"/>
<keyword evidence="9 13" id="KW-1133">Transmembrane helix</keyword>
<dbReference type="GO" id="GO:0016020">
    <property type="term" value="C:membrane"/>
    <property type="evidence" value="ECO:0007669"/>
    <property type="project" value="UniProtKB-SubCell"/>
</dbReference>
<dbReference type="SMR" id="A0A1S3ZGY0"/>
<evidence type="ECO:0000256" key="10">
    <source>
        <dbReference type="ARBA" id="ARBA00023136"/>
    </source>
</evidence>
<evidence type="ECO:0000256" key="2">
    <source>
        <dbReference type="ARBA" id="ARBA00004906"/>
    </source>
</evidence>
<feature type="transmembrane region" description="Helical" evidence="13">
    <location>
        <begin position="7"/>
        <end position="29"/>
    </location>
</feature>
<organism evidence="15">
    <name type="scientific">Nicotiana tabacum</name>
    <name type="common">Common tobacco</name>
    <dbReference type="NCBI Taxonomy" id="4097"/>
    <lineage>
        <taxon>Eukaryota</taxon>
        <taxon>Viridiplantae</taxon>
        <taxon>Streptophyta</taxon>
        <taxon>Embryophyta</taxon>
        <taxon>Tracheophyta</taxon>
        <taxon>Spermatophyta</taxon>
        <taxon>Magnoliopsida</taxon>
        <taxon>eudicotyledons</taxon>
        <taxon>Gunneridae</taxon>
        <taxon>Pentapetalae</taxon>
        <taxon>asterids</taxon>
        <taxon>lamiids</taxon>
        <taxon>Solanales</taxon>
        <taxon>Solanaceae</taxon>
        <taxon>Nicotianoideae</taxon>
        <taxon>Nicotianeae</taxon>
        <taxon>Nicotiana</taxon>
    </lineage>
</organism>
<keyword evidence="4 13" id="KW-0812">Transmembrane</keyword>
<evidence type="ECO:0000256" key="11">
    <source>
        <dbReference type="ARBA" id="ARBA00024209"/>
    </source>
</evidence>
<dbReference type="UniPathway" id="UPA00143"/>
<evidence type="ECO:0000256" key="8">
    <source>
        <dbReference type="ARBA" id="ARBA00022833"/>
    </source>
</evidence>
<dbReference type="Gene3D" id="3.30.40.10">
    <property type="entry name" value="Zinc/RING finger domain, C3HC4 (zinc finger)"/>
    <property type="match status" value="1"/>
</dbReference>
<dbReference type="SUPFAM" id="SSF57850">
    <property type="entry name" value="RING/U-box"/>
    <property type="match status" value="1"/>
</dbReference>
<evidence type="ECO:0000256" key="1">
    <source>
        <dbReference type="ARBA" id="ARBA00004167"/>
    </source>
</evidence>
<protein>
    <submittedName>
        <fullName evidence="15">RING-H2 finger protein ATL79-like</fullName>
    </submittedName>
</protein>
<dbReference type="GO" id="GO:0016740">
    <property type="term" value="F:transferase activity"/>
    <property type="evidence" value="ECO:0007669"/>
    <property type="project" value="UniProtKB-KW"/>
</dbReference>
<dbReference type="OMA" id="WLERNWT"/>
<comment type="similarity">
    <text evidence="11">Belongs to the RING-type zinc finger family. ATL subfamily.</text>
</comment>
<keyword evidence="5" id="KW-0479">Metal-binding</keyword>
<dbReference type="GO" id="GO:0008270">
    <property type="term" value="F:zinc ion binding"/>
    <property type="evidence" value="ECO:0007669"/>
    <property type="project" value="UniProtKB-KW"/>
</dbReference>
<gene>
    <name evidence="15" type="primary">LOC107786700</name>
</gene>
<keyword evidence="7" id="KW-0833">Ubl conjugation pathway</keyword>
<dbReference type="SMART" id="SM00184">
    <property type="entry name" value="RING"/>
    <property type="match status" value="1"/>
</dbReference>
<evidence type="ECO:0000259" key="14">
    <source>
        <dbReference type="PROSITE" id="PS50089"/>
    </source>
</evidence>
<dbReference type="PaxDb" id="4097-A0A1S3ZGY0"/>
<keyword evidence="10 13" id="KW-0472">Membrane</keyword>
<evidence type="ECO:0000256" key="4">
    <source>
        <dbReference type="ARBA" id="ARBA00022692"/>
    </source>
</evidence>